<dbReference type="InParanoid" id="A0A166MJR1"/>
<organism evidence="1 2">
    <name type="scientific">Exidia glandulosa HHB12029</name>
    <dbReference type="NCBI Taxonomy" id="1314781"/>
    <lineage>
        <taxon>Eukaryota</taxon>
        <taxon>Fungi</taxon>
        <taxon>Dikarya</taxon>
        <taxon>Basidiomycota</taxon>
        <taxon>Agaricomycotina</taxon>
        <taxon>Agaricomycetes</taxon>
        <taxon>Auriculariales</taxon>
        <taxon>Exidiaceae</taxon>
        <taxon>Exidia</taxon>
    </lineage>
</organism>
<sequence length="408" mass="44652">MSHVQSLAIQVESWSSRIWRGLSRAMSEPAPCLVSFSLEDYFVGTSDSRPPGALDDWDDLFANVAPSLTRCSLYGVGLLPATGAAFRAVTCFDYSILSTMSTADISRILTLMPCLRTLALMAGEFHVSAGDTACAGGITHNTLRNVLLSVLGDRCALPWIPQFQFVSNISLVGAATLALESLPYHSPHGACLGPMGALVFTRHAVSNTETLIRLHHTLRHTELPSSLILRVAVDSLTWLAIDELVWPDSEAVVSTMNTLRTLTVTLASCSEMTPFYPHAGVFVTACTTTARWAMPYLRELRISSAPPSQESPHVSYDWQACRCDSMTVSLVDIASFIRQGISFATPKLETVVVAGLTVVDYDFASAWLELMRFSERIDIEEEHDMTYARCIPGNPGLTRADLDKYFAM</sequence>
<evidence type="ECO:0000313" key="2">
    <source>
        <dbReference type="Proteomes" id="UP000077266"/>
    </source>
</evidence>
<evidence type="ECO:0000313" key="1">
    <source>
        <dbReference type="EMBL" id="KZV78106.1"/>
    </source>
</evidence>
<evidence type="ECO:0008006" key="3">
    <source>
        <dbReference type="Google" id="ProtNLM"/>
    </source>
</evidence>
<dbReference type="EMBL" id="KV427123">
    <property type="protein sequence ID" value="KZV78106.1"/>
    <property type="molecule type" value="Genomic_DNA"/>
</dbReference>
<dbReference type="OrthoDB" id="10667020at2759"/>
<dbReference type="Proteomes" id="UP000077266">
    <property type="component" value="Unassembled WGS sequence"/>
</dbReference>
<protein>
    <recommendedName>
        <fullName evidence="3">F-box domain-containing protein</fullName>
    </recommendedName>
</protein>
<dbReference type="AlphaFoldDB" id="A0A166MJR1"/>
<reference evidence="1 2" key="1">
    <citation type="journal article" date="2016" name="Mol. Biol. Evol.">
        <title>Comparative Genomics of Early-Diverging Mushroom-Forming Fungi Provides Insights into the Origins of Lignocellulose Decay Capabilities.</title>
        <authorList>
            <person name="Nagy L.G."/>
            <person name="Riley R."/>
            <person name="Tritt A."/>
            <person name="Adam C."/>
            <person name="Daum C."/>
            <person name="Floudas D."/>
            <person name="Sun H."/>
            <person name="Yadav J.S."/>
            <person name="Pangilinan J."/>
            <person name="Larsson K.H."/>
            <person name="Matsuura K."/>
            <person name="Barry K."/>
            <person name="Labutti K."/>
            <person name="Kuo R."/>
            <person name="Ohm R.A."/>
            <person name="Bhattacharya S.S."/>
            <person name="Shirouzu T."/>
            <person name="Yoshinaga Y."/>
            <person name="Martin F.M."/>
            <person name="Grigoriev I.V."/>
            <person name="Hibbett D.S."/>
        </authorList>
    </citation>
    <scope>NUCLEOTIDE SEQUENCE [LARGE SCALE GENOMIC DNA]</scope>
    <source>
        <strain evidence="1 2">HHB12029</strain>
    </source>
</reference>
<name>A0A166MJR1_EXIGL</name>
<gene>
    <name evidence="1" type="ORF">EXIGLDRAFT_718195</name>
</gene>
<proteinExistence type="predicted"/>
<keyword evidence="2" id="KW-1185">Reference proteome</keyword>
<accession>A0A166MJR1</accession>